<keyword evidence="4" id="KW-1185">Reference proteome</keyword>
<organism evidence="3 4">
    <name type="scientific">Nelumbo nucifera</name>
    <name type="common">Sacred lotus</name>
    <dbReference type="NCBI Taxonomy" id="4432"/>
    <lineage>
        <taxon>Eukaryota</taxon>
        <taxon>Viridiplantae</taxon>
        <taxon>Streptophyta</taxon>
        <taxon>Embryophyta</taxon>
        <taxon>Tracheophyta</taxon>
        <taxon>Spermatophyta</taxon>
        <taxon>Magnoliopsida</taxon>
        <taxon>Proteales</taxon>
        <taxon>Nelumbonaceae</taxon>
        <taxon>Nelumbo</taxon>
    </lineage>
</organism>
<dbReference type="EMBL" id="DUZY01000002">
    <property type="protein sequence ID" value="DAD30117.1"/>
    <property type="molecule type" value="Genomic_DNA"/>
</dbReference>
<evidence type="ECO:0000313" key="4">
    <source>
        <dbReference type="Proteomes" id="UP000607653"/>
    </source>
</evidence>
<evidence type="ECO:0008006" key="5">
    <source>
        <dbReference type="Google" id="ProtNLM"/>
    </source>
</evidence>
<accession>A0A822YCD1</accession>
<dbReference type="AlphaFoldDB" id="A0A822YCD1"/>
<proteinExistence type="predicted"/>
<dbReference type="InterPro" id="IPR057670">
    <property type="entry name" value="SH3_retrovirus"/>
</dbReference>
<dbReference type="Proteomes" id="UP000607653">
    <property type="component" value="Unassembled WGS sequence"/>
</dbReference>
<feature type="domain" description="Reverse transcriptase Ty1/copia-type" evidence="1">
    <location>
        <begin position="112"/>
        <end position="218"/>
    </location>
</feature>
<feature type="domain" description="Retroviral polymerase SH3-like" evidence="2">
    <location>
        <begin position="14"/>
        <end position="73"/>
    </location>
</feature>
<sequence length="257" mass="29081">MGPTKTPSYSIFGSVCYVHVSKNNRSKLDPRARHCIFVGYDTCRKGRRCMDPETKKNIVSRDVVFDEVSSYESDAKEGKRSGILAPLFDDAASNEREINIHLPREDIQQAESYLDFCGFKSSNANPSLFVKKTSTICTMLLLYVDDMIIMGNNNTEMTRLRDDLSIRFEMKSLGEASCFLGLEVEESNDYFISQKGYAAGLLNRFGMGESKTMTTPMESCLKLTKNEGRPLKDATLFRQLCNKTCWKSSIPCTYQAY</sequence>
<gene>
    <name evidence="3" type="ORF">HUJ06_031585</name>
</gene>
<name>A0A822YCD1_NELNU</name>
<evidence type="ECO:0000259" key="2">
    <source>
        <dbReference type="Pfam" id="PF25597"/>
    </source>
</evidence>
<evidence type="ECO:0000313" key="3">
    <source>
        <dbReference type="EMBL" id="DAD30117.1"/>
    </source>
</evidence>
<comment type="caution">
    <text evidence="3">The sequence shown here is derived from an EMBL/GenBank/DDBJ whole genome shotgun (WGS) entry which is preliminary data.</text>
</comment>
<evidence type="ECO:0000259" key="1">
    <source>
        <dbReference type="Pfam" id="PF07727"/>
    </source>
</evidence>
<dbReference type="Pfam" id="PF25597">
    <property type="entry name" value="SH3_retrovirus"/>
    <property type="match status" value="1"/>
</dbReference>
<dbReference type="Pfam" id="PF07727">
    <property type="entry name" value="RVT_2"/>
    <property type="match status" value="1"/>
</dbReference>
<reference evidence="3 4" key="1">
    <citation type="journal article" date="2020" name="Mol. Biol. Evol.">
        <title>Distinct Expression and Methylation Patterns for Genes with Different Fates following a Single Whole-Genome Duplication in Flowering Plants.</title>
        <authorList>
            <person name="Shi T."/>
            <person name="Rahmani R.S."/>
            <person name="Gugger P.F."/>
            <person name="Wang M."/>
            <person name="Li H."/>
            <person name="Zhang Y."/>
            <person name="Li Z."/>
            <person name="Wang Q."/>
            <person name="Van de Peer Y."/>
            <person name="Marchal K."/>
            <person name="Chen J."/>
        </authorList>
    </citation>
    <scope>NUCLEOTIDE SEQUENCE [LARGE SCALE GENOMIC DNA]</scope>
    <source>
        <tissue evidence="3">Leaf</tissue>
    </source>
</reference>
<dbReference type="InterPro" id="IPR013103">
    <property type="entry name" value="RVT_2"/>
</dbReference>
<protein>
    <recommendedName>
        <fullName evidence="5">Reverse transcriptase Ty1/copia-type domain-containing protein</fullName>
    </recommendedName>
</protein>